<keyword evidence="2" id="KW-1185">Reference proteome</keyword>
<dbReference type="EMBL" id="JACHJB010000004">
    <property type="protein sequence ID" value="MBB6351654.1"/>
    <property type="molecule type" value="Genomic_DNA"/>
</dbReference>
<proteinExistence type="predicted"/>
<accession>A0A7X0CAX0</accession>
<dbReference type="AlphaFoldDB" id="A0A7X0CAX0"/>
<sequence length="61" mass="6372">MDRQVVCGDTMSGAVLVTGIVTVLGAEGRKFLVRDAEPAEAARLRCAEATWAAPPHLLPPG</sequence>
<name>A0A7X0CAX0_9ACTN</name>
<reference evidence="1 2" key="1">
    <citation type="submission" date="2020-08" db="EMBL/GenBank/DDBJ databases">
        <title>Sequencing the genomes of 1000 actinobacteria strains.</title>
        <authorList>
            <person name="Klenk H.-P."/>
        </authorList>
    </citation>
    <scope>NUCLEOTIDE SEQUENCE [LARGE SCALE GENOMIC DNA]</scope>
    <source>
        <strain evidence="1 2">DSM 45913</strain>
    </source>
</reference>
<dbReference type="Proteomes" id="UP000583800">
    <property type="component" value="Unassembled WGS sequence"/>
</dbReference>
<protein>
    <submittedName>
        <fullName evidence="1">Uncharacterized protein</fullName>
    </submittedName>
</protein>
<gene>
    <name evidence="1" type="ORF">FHU36_008237</name>
</gene>
<evidence type="ECO:0000313" key="1">
    <source>
        <dbReference type="EMBL" id="MBB6351654.1"/>
    </source>
</evidence>
<organism evidence="1 2">
    <name type="scientific">Nonomuraea muscovyensis</name>
    <dbReference type="NCBI Taxonomy" id="1124761"/>
    <lineage>
        <taxon>Bacteria</taxon>
        <taxon>Bacillati</taxon>
        <taxon>Actinomycetota</taxon>
        <taxon>Actinomycetes</taxon>
        <taxon>Streptosporangiales</taxon>
        <taxon>Streptosporangiaceae</taxon>
        <taxon>Nonomuraea</taxon>
    </lineage>
</organism>
<comment type="caution">
    <text evidence="1">The sequence shown here is derived from an EMBL/GenBank/DDBJ whole genome shotgun (WGS) entry which is preliminary data.</text>
</comment>
<evidence type="ECO:0000313" key="2">
    <source>
        <dbReference type="Proteomes" id="UP000583800"/>
    </source>
</evidence>